<evidence type="ECO:0000313" key="2">
    <source>
        <dbReference type="Proteomes" id="UP001610444"/>
    </source>
</evidence>
<protein>
    <submittedName>
        <fullName evidence="1">Uncharacterized protein</fullName>
    </submittedName>
</protein>
<dbReference type="EMBL" id="JBFXLR010000033">
    <property type="protein sequence ID" value="KAL2846222.1"/>
    <property type="molecule type" value="Genomic_DNA"/>
</dbReference>
<accession>A0ABR4K4R2</accession>
<sequence length="119" mass="13468">MAHAPAVRRCGRVVGGLAGCFRGRTLELNRRGLDFIRLVAFPTHSGLPVFSWIALSCWLPLAAWLPGFCSPRTHPTRPDSRHSETSALLELRDDDRQTWLLLEFVQTSDSSAWLDCFRF</sequence>
<evidence type="ECO:0000313" key="1">
    <source>
        <dbReference type="EMBL" id="KAL2846222.1"/>
    </source>
</evidence>
<keyword evidence="2" id="KW-1185">Reference proteome</keyword>
<name>A0ABR4K4R2_9EURO</name>
<dbReference type="RefSeq" id="XP_070897037.1">
    <property type="nucleotide sequence ID" value="XM_071036194.1"/>
</dbReference>
<reference evidence="1 2" key="1">
    <citation type="submission" date="2024-07" db="EMBL/GenBank/DDBJ databases">
        <title>Section-level genome sequencing and comparative genomics of Aspergillus sections Usti and Cavernicolus.</title>
        <authorList>
            <consortium name="Lawrence Berkeley National Laboratory"/>
            <person name="Nybo J.L."/>
            <person name="Vesth T.C."/>
            <person name="Theobald S."/>
            <person name="Frisvad J.C."/>
            <person name="Larsen T.O."/>
            <person name="Kjaerboelling I."/>
            <person name="Rothschild-Mancinelli K."/>
            <person name="Lyhne E.K."/>
            <person name="Kogle M.E."/>
            <person name="Barry K."/>
            <person name="Clum A."/>
            <person name="Na H."/>
            <person name="Ledsgaard L."/>
            <person name="Lin J."/>
            <person name="Lipzen A."/>
            <person name="Kuo A."/>
            <person name="Riley R."/>
            <person name="Mondo S."/>
            <person name="LaButti K."/>
            <person name="Haridas S."/>
            <person name="Pangalinan J."/>
            <person name="Salamov A.A."/>
            <person name="Simmons B.A."/>
            <person name="Magnuson J.K."/>
            <person name="Chen J."/>
            <person name="Drula E."/>
            <person name="Henrissat B."/>
            <person name="Wiebenga A."/>
            <person name="Lubbers R.J."/>
            <person name="Gomes A.C."/>
            <person name="Macurrencykelacurrency M.R."/>
            <person name="Stajich J."/>
            <person name="Grigoriev I.V."/>
            <person name="Mortensen U.H."/>
            <person name="De vries R.P."/>
            <person name="Baker S.E."/>
            <person name="Andersen M.R."/>
        </authorList>
    </citation>
    <scope>NUCLEOTIDE SEQUENCE [LARGE SCALE GENOMIC DNA]</scope>
    <source>
        <strain evidence="1 2">CBS 756.74</strain>
    </source>
</reference>
<proteinExistence type="predicted"/>
<dbReference type="GeneID" id="98151358"/>
<gene>
    <name evidence="1" type="ORF">BJX68DRAFT_125801</name>
</gene>
<dbReference type="Proteomes" id="UP001610444">
    <property type="component" value="Unassembled WGS sequence"/>
</dbReference>
<comment type="caution">
    <text evidence="1">The sequence shown here is derived from an EMBL/GenBank/DDBJ whole genome shotgun (WGS) entry which is preliminary data.</text>
</comment>
<organism evidence="1 2">
    <name type="scientific">Aspergillus pseudodeflectus</name>
    <dbReference type="NCBI Taxonomy" id="176178"/>
    <lineage>
        <taxon>Eukaryota</taxon>
        <taxon>Fungi</taxon>
        <taxon>Dikarya</taxon>
        <taxon>Ascomycota</taxon>
        <taxon>Pezizomycotina</taxon>
        <taxon>Eurotiomycetes</taxon>
        <taxon>Eurotiomycetidae</taxon>
        <taxon>Eurotiales</taxon>
        <taxon>Aspergillaceae</taxon>
        <taxon>Aspergillus</taxon>
        <taxon>Aspergillus subgen. Nidulantes</taxon>
    </lineage>
</organism>